<name>A0A1J7I3K9_9PEZI</name>
<reference evidence="1 2" key="1">
    <citation type="submission" date="2016-10" db="EMBL/GenBank/DDBJ databases">
        <title>Draft genome sequence of Coniochaeta ligniaria NRRL30616, a lignocellulolytic fungus for bioabatement of inhibitors in plant biomass hydrolysates.</title>
        <authorList>
            <consortium name="DOE Joint Genome Institute"/>
            <person name="Jimenez D.J."/>
            <person name="Hector R.E."/>
            <person name="Riley R."/>
            <person name="Sun H."/>
            <person name="Grigoriev I.V."/>
            <person name="Van Elsas J.D."/>
            <person name="Nichols N.N."/>
        </authorList>
    </citation>
    <scope>NUCLEOTIDE SEQUENCE [LARGE SCALE GENOMIC DNA]</scope>
    <source>
        <strain evidence="1 2">NRRL 30616</strain>
    </source>
</reference>
<evidence type="ECO:0000313" key="2">
    <source>
        <dbReference type="Proteomes" id="UP000182658"/>
    </source>
</evidence>
<organism evidence="1 2">
    <name type="scientific">Coniochaeta ligniaria NRRL 30616</name>
    <dbReference type="NCBI Taxonomy" id="1408157"/>
    <lineage>
        <taxon>Eukaryota</taxon>
        <taxon>Fungi</taxon>
        <taxon>Dikarya</taxon>
        <taxon>Ascomycota</taxon>
        <taxon>Pezizomycotina</taxon>
        <taxon>Sordariomycetes</taxon>
        <taxon>Sordariomycetidae</taxon>
        <taxon>Coniochaetales</taxon>
        <taxon>Coniochaetaceae</taxon>
        <taxon>Coniochaeta</taxon>
    </lineage>
</organism>
<sequence length="62" mass="6724">MTQLFGIVSIIACSGIPPTTASYLVVLNPSVSIPLIDFFSRSLSRVFSSRRVLADVQSHRTA</sequence>
<protein>
    <submittedName>
        <fullName evidence="1">Uncharacterized protein</fullName>
    </submittedName>
</protein>
<dbReference type="AlphaFoldDB" id="A0A1J7I3K9"/>
<proteinExistence type="predicted"/>
<accession>A0A1J7I3K9</accession>
<dbReference type="InParanoid" id="A0A1J7I3K9"/>
<dbReference type="Proteomes" id="UP000182658">
    <property type="component" value="Unassembled WGS sequence"/>
</dbReference>
<gene>
    <name evidence="1" type="ORF">CONLIGDRAFT_638504</name>
</gene>
<evidence type="ECO:0000313" key="1">
    <source>
        <dbReference type="EMBL" id="OIW22215.1"/>
    </source>
</evidence>
<keyword evidence="2" id="KW-1185">Reference proteome</keyword>
<dbReference type="EMBL" id="KV875135">
    <property type="protein sequence ID" value="OIW22215.1"/>
    <property type="molecule type" value="Genomic_DNA"/>
</dbReference>